<dbReference type="Pfam" id="PF03168">
    <property type="entry name" value="LEA_2"/>
    <property type="match status" value="1"/>
</dbReference>
<organism evidence="3 4">
    <name type="scientific">Natronococcus amylolyticus DSM 10524</name>
    <dbReference type="NCBI Taxonomy" id="1227497"/>
    <lineage>
        <taxon>Archaea</taxon>
        <taxon>Methanobacteriati</taxon>
        <taxon>Methanobacteriota</taxon>
        <taxon>Stenosarchaea group</taxon>
        <taxon>Halobacteria</taxon>
        <taxon>Halobacteriales</taxon>
        <taxon>Natrialbaceae</taxon>
        <taxon>Natronococcus</taxon>
    </lineage>
</organism>
<dbReference type="SUPFAM" id="SSF117070">
    <property type="entry name" value="LEA14-like"/>
    <property type="match status" value="2"/>
</dbReference>
<dbReference type="GO" id="GO:0009269">
    <property type="term" value="P:response to desiccation"/>
    <property type="evidence" value="ECO:0007669"/>
    <property type="project" value="InterPro"/>
</dbReference>
<dbReference type="RefSeq" id="WP_005554877.1">
    <property type="nucleotide sequence ID" value="NZ_AOIB01000016.1"/>
</dbReference>
<dbReference type="InterPro" id="IPR013990">
    <property type="entry name" value="WHy-dom"/>
</dbReference>
<comment type="caution">
    <text evidence="3">The sequence shown here is derived from an EMBL/GenBank/DDBJ whole genome shotgun (WGS) entry which is preliminary data.</text>
</comment>
<evidence type="ECO:0000256" key="1">
    <source>
        <dbReference type="SAM" id="MobiDB-lite"/>
    </source>
</evidence>
<dbReference type="SMART" id="SM00769">
    <property type="entry name" value="WHy"/>
    <property type="match status" value="2"/>
</dbReference>
<feature type="domain" description="Water stress and hypersensitive response" evidence="2">
    <location>
        <begin position="33"/>
        <end position="149"/>
    </location>
</feature>
<dbReference type="InterPro" id="IPR013783">
    <property type="entry name" value="Ig-like_fold"/>
</dbReference>
<feature type="region of interest" description="Disordered" evidence="1">
    <location>
        <begin position="356"/>
        <end position="383"/>
    </location>
</feature>
<feature type="domain" description="Water stress and hypersensitive response" evidence="2">
    <location>
        <begin position="187"/>
        <end position="310"/>
    </location>
</feature>
<gene>
    <name evidence="3" type="ORF">C491_07291</name>
</gene>
<proteinExistence type="predicted"/>
<dbReference type="InterPro" id="IPR004864">
    <property type="entry name" value="LEA_2"/>
</dbReference>
<protein>
    <submittedName>
        <fullName evidence="3">Water Stress and Hypersensitive response domain-containing protein</fullName>
    </submittedName>
</protein>
<name>L9XCH2_9EURY</name>
<keyword evidence="4" id="KW-1185">Reference proteome</keyword>
<dbReference type="STRING" id="1227497.C491_07291"/>
<dbReference type="OrthoDB" id="105458at2157"/>
<sequence>MERSLAFVLAIGFCLAGALGGLAATGVVGLPDAGLEENAWGEVEEERIEVITGVWIDNPNPGVELDDLAVEYELAMNDVALATGSADDVAVPAGNSTTEFGTDLEYDRLPSWWASHVRNDETSALEVDLTAHATVGPLSGSPTHTHEDEVETDLESMIEETLAEQEGEHSLSPADSGAGAIEPTVEIRDTDAEWGAVSEERTELHFTYEIHNPNAHPLPTPAMTGEMEFNERPVAEWEAHEVELLRGTYDTNIPSGESREITFVVELDNDEVVEWFATHVDDDEFTEAELRAQLAMHVDGETVTIPDDEDAISCEYGVWTDIFVDQRSEIVREHCEFVPWASPDDETFAVLGATVDPIEPNGTIGDKTGDTDESGEDPIAVES</sequence>
<dbReference type="eggNOG" id="arCOG03787">
    <property type="taxonomic scope" value="Archaea"/>
</dbReference>
<dbReference type="Gene3D" id="2.60.40.10">
    <property type="entry name" value="Immunoglobulins"/>
    <property type="match status" value="2"/>
</dbReference>
<dbReference type="EMBL" id="AOIB01000016">
    <property type="protein sequence ID" value="ELY59126.1"/>
    <property type="molecule type" value="Genomic_DNA"/>
</dbReference>
<dbReference type="AlphaFoldDB" id="L9XCH2"/>
<evidence type="ECO:0000313" key="4">
    <source>
        <dbReference type="Proteomes" id="UP000011688"/>
    </source>
</evidence>
<evidence type="ECO:0000313" key="3">
    <source>
        <dbReference type="EMBL" id="ELY59126.1"/>
    </source>
</evidence>
<accession>L9XCH2</accession>
<dbReference type="Proteomes" id="UP000011688">
    <property type="component" value="Unassembled WGS sequence"/>
</dbReference>
<evidence type="ECO:0000259" key="2">
    <source>
        <dbReference type="SMART" id="SM00769"/>
    </source>
</evidence>
<reference evidence="3 4" key="1">
    <citation type="journal article" date="2014" name="PLoS Genet.">
        <title>Phylogenetically driven sequencing of extremely halophilic archaea reveals strategies for static and dynamic osmo-response.</title>
        <authorList>
            <person name="Becker E.A."/>
            <person name="Seitzer P.M."/>
            <person name="Tritt A."/>
            <person name="Larsen D."/>
            <person name="Krusor M."/>
            <person name="Yao A.I."/>
            <person name="Wu D."/>
            <person name="Madern D."/>
            <person name="Eisen J.A."/>
            <person name="Darling A.E."/>
            <person name="Facciotti M.T."/>
        </authorList>
    </citation>
    <scope>NUCLEOTIDE SEQUENCE [LARGE SCALE GENOMIC DNA]</scope>
    <source>
        <strain evidence="3 4">DSM 10524</strain>
    </source>
</reference>